<protein>
    <submittedName>
        <fullName evidence="2">Uncharacterized protein</fullName>
    </submittedName>
</protein>
<evidence type="ECO:0000313" key="3">
    <source>
        <dbReference type="Proteomes" id="UP000199495"/>
    </source>
</evidence>
<dbReference type="RefSeq" id="WP_090597232.1">
    <property type="nucleotide sequence ID" value="NZ_FNCS01000008.1"/>
</dbReference>
<proteinExistence type="predicted"/>
<dbReference type="EMBL" id="FNCS01000008">
    <property type="protein sequence ID" value="SDG79123.1"/>
    <property type="molecule type" value="Genomic_DNA"/>
</dbReference>
<accession>A0A1G7X4P4</accession>
<name>A0A1G7X4P4_9HYPH</name>
<organism evidence="2 3">
    <name type="scientific">Pelagibacterium luteolum</name>
    <dbReference type="NCBI Taxonomy" id="440168"/>
    <lineage>
        <taxon>Bacteria</taxon>
        <taxon>Pseudomonadati</taxon>
        <taxon>Pseudomonadota</taxon>
        <taxon>Alphaproteobacteria</taxon>
        <taxon>Hyphomicrobiales</taxon>
        <taxon>Devosiaceae</taxon>
        <taxon>Pelagibacterium</taxon>
    </lineage>
</organism>
<evidence type="ECO:0000313" key="2">
    <source>
        <dbReference type="EMBL" id="SDG79123.1"/>
    </source>
</evidence>
<feature type="region of interest" description="Disordered" evidence="1">
    <location>
        <begin position="1"/>
        <end position="21"/>
    </location>
</feature>
<dbReference type="OrthoDB" id="7949660at2"/>
<evidence type="ECO:0000256" key="1">
    <source>
        <dbReference type="SAM" id="MobiDB-lite"/>
    </source>
</evidence>
<keyword evidence="3" id="KW-1185">Reference proteome</keyword>
<gene>
    <name evidence="2" type="ORF">SAMN04487974_108105</name>
</gene>
<sequence>MSERNGLTDLKSFRSSSPLASEDPVVQATAISALARGIEGHRPVRRRVTDMLSVVLALSSRTRRMVHPPVAIDLDVFGPTGQRALRLYLPSGD</sequence>
<reference evidence="2 3" key="1">
    <citation type="submission" date="2016-10" db="EMBL/GenBank/DDBJ databases">
        <authorList>
            <person name="de Groot N.N."/>
        </authorList>
    </citation>
    <scope>NUCLEOTIDE SEQUENCE [LARGE SCALE GENOMIC DNA]</scope>
    <source>
        <strain evidence="2 3">CGMCC 1.10267</strain>
    </source>
</reference>
<dbReference type="AlphaFoldDB" id="A0A1G7X4P4"/>
<dbReference type="STRING" id="440168.SAMN04487974_108105"/>
<dbReference type="Proteomes" id="UP000199495">
    <property type="component" value="Unassembled WGS sequence"/>
</dbReference>